<dbReference type="PROSITE" id="PS50835">
    <property type="entry name" value="IG_LIKE"/>
    <property type="match status" value="1"/>
</dbReference>
<evidence type="ECO:0000259" key="4">
    <source>
        <dbReference type="PROSITE" id="PS50835"/>
    </source>
</evidence>
<dbReference type="Pfam" id="PF13927">
    <property type="entry name" value="Ig_3"/>
    <property type="match status" value="1"/>
</dbReference>
<dbReference type="PhylomeDB" id="T1JKF9"/>
<keyword evidence="2" id="KW-1015">Disulfide bond</keyword>
<reference evidence="6" key="1">
    <citation type="submission" date="2011-05" db="EMBL/GenBank/DDBJ databases">
        <authorList>
            <person name="Richards S.R."/>
            <person name="Qu J."/>
            <person name="Jiang H."/>
            <person name="Jhangiani S.N."/>
            <person name="Agravi P."/>
            <person name="Goodspeed R."/>
            <person name="Gross S."/>
            <person name="Mandapat C."/>
            <person name="Jackson L."/>
            <person name="Mathew T."/>
            <person name="Pu L."/>
            <person name="Thornton R."/>
            <person name="Saada N."/>
            <person name="Wilczek-Boney K.B."/>
            <person name="Lee S."/>
            <person name="Kovar C."/>
            <person name="Wu Y."/>
            <person name="Scherer S.E."/>
            <person name="Worley K.C."/>
            <person name="Muzny D.M."/>
            <person name="Gibbs R."/>
        </authorList>
    </citation>
    <scope>NUCLEOTIDE SEQUENCE</scope>
    <source>
        <strain evidence="6">Brora</strain>
    </source>
</reference>
<dbReference type="InterPro" id="IPR013783">
    <property type="entry name" value="Ig-like_fold"/>
</dbReference>
<protein>
    <recommendedName>
        <fullName evidence="4">Ig-like domain-containing protein</fullName>
    </recommendedName>
</protein>
<dbReference type="GO" id="GO:0043005">
    <property type="term" value="C:neuron projection"/>
    <property type="evidence" value="ECO:0007669"/>
    <property type="project" value="TreeGrafter"/>
</dbReference>
<dbReference type="PANTHER" id="PTHR12231">
    <property type="entry name" value="CTX-RELATED TYPE I TRANSMEMBRANE PROTEIN"/>
    <property type="match status" value="1"/>
</dbReference>
<evidence type="ECO:0000313" key="6">
    <source>
        <dbReference type="Proteomes" id="UP000014500"/>
    </source>
</evidence>
<sequence length="103" mass="11914">MLSVPPDILWDETSSDVSVTEGNSVSLDCRATGYPKPNITWRREDGDPIILKNGARDKIKVELMHLTTMDDLKWFSGFLWMNNNEYLKGGHFMLHMNKRKQET</sequence>
<reference evidence="5" key="2">
    <citation type="submission" date="2015-02" db="UniProtKB">
        <authorList>
            <consortium name="EnsemblMetazoa"/>
        </authorList>
    </citation>
    <scope>IDENTIFICATION</scope>
</reference>
<name>T1JKF9_STRMM</name>
<dbReference type="InterPro" id="IPR051170">
    <property type="entry name" value="Neural/epithelial_adhesion"/>
</dbReference>
<dbReference type="InterPro" id="IPR007110">
    <property type="entry name" value="Ig-like_dom"/>
</dbReference>
<organism evidence="5 6">
    <name type="scientific">Strigamia maritima</name>
    <name type="common">European centipede</name>
    <name type="synonym">Geophilus maritimus</name>
    <dbReference type="NCBI Taxonomy" id="126957"/>
    <lineage>
        <taxon>Eukaryota</taxon>
        <taxon>Metazoa</taxon>
        <taxon>Ecdysozoa</taxon>
        <taxon>Arthropoda</taxon>
        <taxon>Myriapoda</taxon>
        <taxon>Chilopoda</taxon>
        <taxon>Pleurostigmophora</taxon>
        <taxon>Geophilomorpha</taxon>
        <taxon>Linotaeniidae</taxon>
        <taxon>Strigamia</taxon>
    </lineage>
</organism>
<dbReference type="HOGENOM" id="CLU_027228_5_2_1"/>
<dbReference type="PANTHER" id="PTHR12231:SF253">
    <property type="entry name" value="DPR-INTERACTING PROTEIN ETA, ISOFORM B-RELATED"/>
    <property type="match status" value="1"/>
</dbReference>
<evidence type="ECO:0000256" key="3">
    <source>
        <dbReference type="ARBA" id="ARBA00023319"/>
    </source>
</evidence>
<evidence type="ECO:0000313" key="5">
    <source>
        <dbReference type="EnsemblMetazoa" id="SMAR014339-PA"/>
    </source>
</evidence>
<keyword evidence="1" id="KW-0677">Repeat</keyword>
<dbReference type="SUPFAM" id="SSF48726">
    <property type="entry name" value="Immunoglobulin"/>
    <property type="match status" value="1"/>
</dbReference>
<keyword evidence="3" id="KW-0393">Immunoglobulin domain</keyword>
<dbReference type="EMBL" id="JH431728">
    <property type="status" value="NOT_ANNOTATED_CDS"/>
    <property type="molecule type" value="Genomic_DNA"/>
</dbReference>
<feature type="domain" description="Ig-like" evidence="4">
    <location>
        <begin position="6"/>
        <end position="44"/>
    </location>
</feature>
<evidence type="ECO:0000256" key="1">
    <source>
        <dbReference type="ARBA" id="ARBA00022737"/>
    </source>
</evidence>
<accession>T1JKF9</accession>
<dbReference type="eggNOG" id="KOG3510">
    <property type="taxonomic scope" value="Eukaryota"/>
</dbReference>
<dbReference type="EnsemblMetazoa" id="SMAR014339-RA">
    <property type="protein sequence ID" value="SMAR014339-PA"/>
    <property type="gene ID" value="SMAR014339"/>
</dbReference>
<dbReference type="InterPro" id="IPR036179">
    <property type="entry name" value="Ig-like_dom_sf"/>
</dbReference>
<keyword evidence="6" id="KW-1185">Reference proteome</keyword>
<dbReference type="Gene3D" id="2.60.40.10">
    <property type="entry name" value="Immunoglobulins"/>
    <property type="match status" value="1"/>
</dbReference>
<proteinExistence type="predicted"/>
<dbReference type="STRING" id="126957.T1JKF9"/>
<dbReference type="Proteomes" id="UP000014500">
    <property type="component" value="Unassembled WGS sequence"/>
</dbReference>
<evidence type="ECO:0000256" key="2">
    <source>
        <dbReference type="ARBA" id="ARBA00023157"/>
    </source>
</evidence>
<dbReference type="AlphaFoldDB" id="T1JKF9"/>